<sequence>MFPMPQGRSPRRRTLAALAAGSAALVALSACTGASSGSGGGTPSEGGSVSFALPPNATPNWILPVGLPGYLATYNSSIQHEMFVPLVDFNGSSGSVALDPKAGAANPPKYAPDGKSATITLKDLTWSTGAKVTSRDVEFWFNLVRANRTKWGGYSKGRIPDSVTEFKAVDDKTFTLTFDQAYNPEWYTANQLTYVVPLPQAAWDKQSADGQVGDFDRTEDGARKVFDYLTGQAKQIANYNTDPLWKVTDGPFALKEFTTGGQVTLQKNPKYTGQDPAHLDTVVFKPFTSADAEFNVLQSGGLDYGYMTSANLGQRGALEARNFKVDPWRGWAVTYIPYNFNNPQAGPAFKQLYLRQAIQGAVDQKSIAKNIWRDMATPGHGPVPQDDKSEFLSEAQRNAPYPFDIENSKRLLASHGWQPGPDGTLACASPGTAENQCGAGVAAGTQLKLTLLTESGSKETDNMMLELKSALSKVGISLEVKPQPLNTVLGNSVPCTPEQNECSWQLSFFGTQGSWYFPAYPSGDRIFASGASSNLGNYTDPRTDELITAALKSQDPDAMRKYGEYVTQQLPVIWLPNPVYQISVLNKKLQGVTQDPLAGMQVQRWYLTK</sequence>
<dbReference type="InterPro" id="IPR039424">
    <property type="entry name" value="SBP_5"/>
</dbReference>
<dbReference type="PANTHER" id="PTHR30290">
    <property type="entry name" value="PERIPLASMIC BINDING COMPONENT OF ABC TRANSPORTER"/>
    <property type="match status" value="1"/>
</dbReference>
<keyword evidence="3" id="KW-0813">Transport</keyword>
<dbReference type="EMBL" id="BAAANN010000009">
    <property type="protein sequence ID" value="GAA1956004.1"/>
    <property type="molecule type" value="Genomic_DNA"/>
</dbReference>
<keyword evidence="8" id="KW-1185">Reference proteome</keyword>
<feature type="chain" id="PRO_5045476925" evidence="5">
    <location>
        <begin position="30"/>
        <end position="609"/>
    </location>
</feature>
<dbReference type="Proteomes" id="UP001501116">
    <property type="component" value="Unassembled WGS sequence"/>
</dbReference>
<organism evidence="7 8">
    <name type="scientific">Amycolatopsis minnesotensis</name>
    <dbReference type="NCBI Taxonomy" id="337894"/>
    <lineage>
        <taxon>Bacteria</taxon>
        <taxon>Bacillati</taxon>
        <taxon>Actinomycetota</taxon>
        <taxon>Actinomycetes</taxon>
        <taxon>Pseudonocardiales</taxon>
        <taxon>Pseudonocardiaceae</taxon>
        <taxon>Amycolatopsis</taxon>
    </lineage>
</organism>
<evidence type="ECO:0000256" key="4">
    <source>
        <dbReference type="ARBA" id="ARBA00022729"/>
    </source>
</evidence>
<comment type="subcellular location">
    <subcellularLocation>
        <location evidence="1">Cell envelope</location>
    </subcellularLocation>
</comment>
<evidence type="ECO:0000256" key="1">
    <source>
        <dbReference type="ARBA" id="ARBA00004196"/>
    </source>
</evidence>
<dbReference type="Gene3D" id="3.10.105.10">
    <property type="entry name" value="Dipeptide-binding Protein, Domain 3"/>
    <property type="match status" value="1"/>
</dbReference>
<comment type="similarity">
    <text evidence="2">Belongs to the bacterial solute-binding protein 5 family.</text>
</comment>
<gene>
    <name evidence="7" type="ORF">GCM10009754_27280</name>
</gene>
<comment type="caution">
    <text evidence="7">The sequence shown here is derived from an EMBL/GenBank/DDBJ whole genome shotgun (WGS) entry which is preliminary data.</text>
</comment>
<dbReference type="PIRSF" id="PIRSF002741">
    <property type="entry name" value="MppA"/>
    <property type="match status" value="1"/>
</dbReference>
<dbReference type="CDD" id="cd08513">
    <property type="entry name" value="PBP2_thermophilic_Hb8_like"/>
    <property type="match status" value="1"/>
</dbReference>
<proteinExistence type="inferred from homology"/>
<evidence type="ECO:0000313" key="8">
    <source>
        <dbReference type="Proteomes" id="UP001501116"/>
    </source>
</evidence>
<dbReference type="RefSeq" id="WP_344417475.1">
    <property type="nucleotide sequence ID" value="NZ_BAAANN010000009.1"/>
</dbReference>
<feature type="signal peptide" evidence="5">
    <location>
        <begin position="1"/>
        <end position="29"/>
    </location>
</feature>
<name>A0ABN2QPV4_9PSEU</name>
<dbReference type="Pfam" id="PF00496">
    <property type="entry name" value="SBP_bac_5"/>
    <property type="match status" value="1"/>
</dbReference>
<feature type="domain" description="Solute-binding protein family 5" evidence="6">
    <location>
        <begin position="104"/>
        <end position="530"/>
    </location>
</feature>
<dbReference type="InterPro" id="IPR030678">
    <property type="entry name" value="Peptide/Ni-bd"/>
</dbReference>
<keyword evidence="4 5" id="KW-0732">Signal</keyword>
<evidence type="ECO:0000259" key="6">
    <source>
        <dbReference type="Pfam" id="PF00496"/>
    </source>
</evidence>
<dbReference type="PANTHER" id="PTHR30290:SF10">
    <property type="entry name" value="PERIPLASMIC OLIGOPEPTIDE-BINDING PROTEIN-RELATED"/>
    <property type="match status" value="1"/>
</dbReference>
<dbReference type="SUPFAM" id="SSF53850">
    <property type="entry name" value="Periplasmic binding protein-like II"/>
    <property type="match status" value="1"/>
</dbReference>
<dbReference type="InterPro" id="IPR000914">
    <property type="entry name" value="SBP_5_dom"/>
</dbReference>
<reference evidence="7 8" key="1">
    <citation type="journal article" date="2019" name="Int. J. Syst. Evol. Microbiol.">
        <title>The Global Catalogue of Microorganisms (GCM) 10K type strain sequencing project: providing services to taxonomists for standard genome sequencing and annotation.</title>
        <authorList>
            <consortium name="The Broad Institute Genomics Platform"/>
            <consortium name="The Broad Institute Genome Sequencing Center for Infectious Disease"/>
            <person name="Wu L."/>
            <person name="Ma J."/>
        </authorList>
    </citation>
    <scope>NUCLEOTIDE SEQUENCE [LARGE SCALE GENOMIC DNA]</scope>
    <source>
        <strain evidence="7 8">JCM 14545</strain>
    </source>
</reference>
<evidence type="ECO:0000256" key="3">
    <source>
        <dbReference type="ARBA" id="ARBA00022448"/>
    </source>
</evidence>
<protein>
    <submittedName>
        <fullName evidence="7">Peptide ABC transporter substrate-binding protein</fullName>
    </submittedName>
</protein>
<evidence type="ECO:0000256" key="5">
    <source>
        <dbReference type="SAM" id="SignalP"/>
    </source>
</evidence>
<dbReference type="Gene3D" id="3.40.190.10">
    <property type="entry name" value="Periplasmic binding protein-like II"/>
    <property type="match status" value="1"/>
</dbReference>
<evidence type="ECO:0000313" key="7">
    <source>
        <dbReference type="EMBL" id="GAA1956004.1"/>
    </source>
</evidence>
<accession>A0ABN2QPV4</accession>
<evidence type="ECO:0000256" key="2">
    <source>
        <dbReference type="ARBA" id="ARBA00005695"/>
    </source>
</evidence>